<dbReference type="PROSITE" id="PS51257">
    <property type="entry name" value="PROKAR_LIPOPROTEIN"/>
    <property type="match status" value="1"/>
</dbReference>
<sequence length="91" mass="10489">MEHRESASELVKRGYCKYPTAPVPINNYMTGSCETTQTFDEVRNPGDWEEETPHPRACGLEATMPRLRQIMRRIPEWWLCISGLTTSEEDG</sequence>
<organism evidence="1 2">
    <name type="scientific">Zalerion maritima</name>
    <dbReference type="NCBI Taxonomy" id="339359"/>
    <lineage>
        <taxon>Eukaryota</taxon>
        <taxon>Fungi</taxon>
        <taxon>Dikarya</taxon>
        <taxon>Ascomycota</taxon>
        <taxon>Pezizomycotina</taxon>
        <taxon>Sordariomycetes</taxon>
        <taxon>Lulworthiomycetidae</taxon>
        <taxon>Lulworthiales</taxon>
        <taxon>Lulworthiaceae</taxon>
        <taxon>Zalerion</taxon>
    </lineage>
</organism>
<gene>
    <name evidence="1" type="ORF">MKZ38_010045</name>
</gene>
<reference evidence="1" key="1">
    <citation type="submission" date="2022-07" db="EMBL/GenBank/DDBJ databases">
        <title>Draft genome sequence of Zalerion maritima ATCC 34329, a (micro)plastics degrading marine fungus.</title>
        <authorList>
            <person name="Paco A."/>
            <person name="Goncalves M.F.M."/>
            <person name="Rocha-Santos T.A.P."/>
            <person name="Alves A."/>
        </authorList>
    </citation>
    <scope>NUCLEOTIDE SEQUENCE</scope>
    <source>
        <strain evidence="1">ATCC 34329</strain>
    </source>
</reference>
<accession>A0AAD5WM57</accession>
<evidence type="ECO:0000313" key="1">
    <source>
        <dbReference type="EMBL" id="KAJ2892287.1"/>
    </source>
</evidence>
<dbReference type="EMBL" id="JAKWBI020000844">
    <property type="protein sequence ID" value="KAJ2892287.1"/>
    <property type="molecule type" value="Genomic_DNA"/>
</dbReference>
<proteinExistence type="predicted"/>
<name>A0AAD5WM57_9PEZI</name>
<dbReference type="Proteomes" id="UP001201980">
    <property type="component" value="Unassembled WGS sequence"/>
</dbReference>
<dbReference type="AlphaFoldDB" id="A0AAD5WM57"/>
<keyword evidence="2" id="KW-1185">Reference proteome</keyword>
<evidence type="ECO:0000313" key="2">
    <source>
        <dbReference type="Proteomes" id="UP001201980"/>
    </source>
</evidence>
<protein>
    <submittedName>
        <fullName evidence="1">Uncharacterized protein</fullName>
    </submittedName>
</protein>
<comment type="caution">
    <text evidence="1">The sequence shown here is derived from an EMBL/GenBank/DDBJ whole genome shotgun (WGS) entry which is preliminary data.</text>
</comment>